<feature type="transmembrane region" description="Helical" evidence="1">
    <location>
        <begin position="72"/>
        <end position="95"/>
    </location>
</feature>
<dbReference type="RefSeq" id="WP_186886435.1">
    <property type="nucleotide sequence ID" value="NZ_JACONZ010000001.1"/>
</dbReference>
<gene>
    <name evidence="2" type="ORF">H8S23_00895</name>
</gene>
<comment type="caution">
    <text evidence="2">The sequence shown here is derived from an EMBL/GenBank/DDBJ whole genome shotgun (WGS) entry which is preliminary data.</text>
</comment>
<feature type="transmembrane region" description="Helical" evidence="1">
    <location>
        <begin position="115"/>
        <end position="143"/>
    </location>
</feature>
<dbReference type="EMBL" id="JACONZ010000001">
    <property type="protein sequence ID" value="MBC5580059.1"/>
    <property type="molecule type" value="Genomic_DNA"/>
</dbReference>
<feature type="transmembrane region" description="Helical" evidence="1">
    <location>
        <begin position="12"/>
        <end position="32"/>
    </location>
</feature>
<dbReference type="AlphaFoldDB" id="A0A923KX52"/>
<keyword evidence="1" id="KW-1133">Transmembrane helix</keyword>
<evidence type="ECO:0000256" key="1">
    <source>
        <dbReference type="SAM" id="Phobius"/>
    </source>
</evidence>
<name>A0A923KX52_9FIRM</name>
<sequence length="162" mass="16673">MCHSKCNPRVCGCIIAVVAVLAAIAGGLLYAFLPLPYLRFAVVAMLVLASAALLCTGAMLTRVCTCGCSTPCLCPCGKAIPITAAGTIAVTLFMLAREIEQSGPVATAAAAAVNVLNAVLAALATGFFAALLLALVWYMVCVFKLISCRPRPQPCYNDGSNS</sequence>
<evidence type="ECO:0000313" key="3">
    <source>
        <dbReference type="Proteomes" id="UP000659630"/>
    </source>
</evidence>
<dbReference type="Proteomes" id="UP000659630">
    <property type="component" value="Unassembled WGS sequence"/>
</dbReference>
<protein>
    <submittedName>
        <fullName evidence="2">Uncharacterized protein</fullName>
    </submittedName>
</protein>
<keyword evidence="3" id="KW-1185">Reference proteome</keyword>
<proteinExistence type="predicted"/>
<keyword evidence="1" id="KW-0472">Membrane</keyword>
<feature type="transmembrane region" description="Helical" evidence="1">
    <location>
        <begin position="38"/>
        <end position="60"/>
    </location>
</feature>
<organism evidence="2 3">
    <name type="scientific">Anaerofilum hominis</name>
    <dbReference type="NCBI Taxonomy" id="2763016"/>
    <lineage>
        <taxon>Bacteria</taxon>
        <taxon>Bacillati</taxon>
        <taxon>Bacillota</taxon>
        <taxon>Clostridia</taxon>
        <taxon>Eubacteriales</taxon>
        <taxon>Oscillospiraceae</taxon>
        <taxon>Anaerofilum</taxon>
    </lineage>
</organism>
<accession>A0A923KX52</accession>
<reference evidence="2" key="1">
    <citation type="submission" date="2020-08" db="EMBL/GenBank/DDBJ databases">
        <title>Genome public.</title>
        <authorList>
            <person name="Liu C."/>
            <person name="Sun Q."/>
        </authorList>
    </citation>
    <scope>NUCLEOTIDE SEQUENCE</scope>
    <source>
        <strain evidence="2">BX8</strain>
    </source>
</reference>
<keyword evidence="1" id="KW-0812">Transmembrane</keyword>
<evidence type="ECO:0000313" key="2">
    <source>
        <dbReference type="EMBL" id="MBC5580059.1"/>
    </source>
</evidence>